<keyword evidence="3" id="KW-1185">Reference proteome</keyword>
<gene>
    <name evidence="2" type="ORF">WG616_00830</name>
</gene>
<sequence length="245" mass="29745">MDKTLLQVDNYLNDMSDRLEFFISDLYAVISAFKTKKDNYLSQTNTQNEQELLKILNLIRKKGINLLQNTIPNLNIRNNEIFLENILSSDSREEFMQKLKTAVNVEDDEWEFKDFIYSNISQNYKETKKVCMQDINRSDFHNIYNQILFQLQLKTWEYWIQKFSANILKKEYEDKNFLEFKSYVMSELKSSIEYSKKANSEKFCSLKFNRMQKYNQYKKQMSKKENQKEYESENFLEDNEDIFQR</sequence>
<dbReference type="RefSeq" id="WP_205498845.1">
    <property type="nucleotide sequence ID" value="NZ_CP148066.1"/>
</dbReference>
<reference evidence="2" key="1">
    <citation type="submission" date="2024-03" db="EMBL/GenBank/DDBJ databases">
        <title>Complete genome sequence of Mycoplasma gypis type strain B1/T1.</title>
        <authorList>
            <person name="Spergser J."/>
        </authorList>
    </citation>
    <scope>NUCLEOTIDE SEQUENCE [LARGE SCALE GENOMIC DNA]</scope>
    <source>
        <strain evidence="2">B1/T1</strain>
    </source>
</reference>
<evidence type="ECO:0000313" key="2">
    <source>
        <dbReference type="EMBL" id="WXL28563.1"/>
    </source>
</evidence>
<dbReference type="Proteomes" id="UP001460679">
    <property type="component" value="Chromosome"/>
</dbReference>
<evidence type="ECO:0000256" key="1">
    <source>
        <dbReference type="SAM" id="MobiDB-lite"/>
    </source>
</evidence>
<organism evidence="2 3">
    <name type="scientific">[Mycoplasma] gypis</name>
    <dbReference type="NCBI Taxonomy" id="92404"/>
    <lineage>
        <taxon>Bacteria</taxon>
        <taxon>Bacillati</taxon>
        <taxon>Mycoplasmatota</taxon>
        <taxon>Mycoplasmoidales</taxon>
        <taxon>Metamycoplasmataceae</taxon>
        <taxon>Metamycoplasma</taxon>
    </lineage>
</organism>
<feature type="compositionally biased region" description="Acidic residues" evidence="1">
    <location>
        <begin position="232"/>
        <end position="245"/>
    </location>
</feature>
<name>A0ABZ2RR23_9BACT</name>
<proteinExistence type="predicted"/>
<dbReference type="EMBL" id="CP148066">
    <property type="protein sequence ID" value="WXL28563.1"/>
    <property type="molecule type" value="Genomic_DNA"/>
</dbReference>
<protein>
    <submittedName>
        <fullName evidence="2">Uncharacterized protein</fullName>
    </submittedName>
</protein>
<evidence type="ECO:0000313" key="3">
    <source>
        <dbReference type="Proteomes" id="UP001460679"/>
    </source>
</evidence>
<feature type="region of interest" description="Disordered" evidence="1">
    <location>
        <begin position="220"/>
        <end position="245"/>
    </location>
</feature>
<accession>A0ABZ2RR23</accession>
<feature type="compositionally biased region" description="Basic and acidic residues" evidence="1">
    <location>
        <begin position="222"/>
        <end position="231"/>
    </location>
</feature>